<dbReference type="Pfam" id="PF21447">
    <property type="entry name" value="Ppx-GppA_III"/>
    <property type="match status" value="1"/>
</dbReference>
<feature type="domain" description="Ppx/GppA phosphatase C-terminal" evidence="3">
    <location>
        <begin position="315"/>
        <end position="480"/>
    </location>
</feature>
<comment type="caution">
    <text evidence="4">The sequence shown here is derived from an EMBL/GenBank/DDBJ whole genome shotgun (WGS) entry which is preliminary data.</text>
</comment>
<dbReference type="InterPro" id="IPR043129">
    <property type="entry name" value="ATPase_NBD"/>
</dbReference>
<dbReference type="RefSeq" id="WP_047783564.1">
    <property type="nucleotide sequence ID" value="NZ_JZWI01000005.1"/>
</dbReference>
<protein>
    <submittedName>
        <fullName evidence="4">Exopolyphosphatase</fullName>
        <ecNumber evidence="4">3.6.1.11</ecNumber>
    </submittedName>
</protein>
<dbReference type="CDD" id="cd24053">
    <property type="entry name" value="ASKHA_NBD_EcPPX-GppA-like"/>
    <property type="match status" value="1"/>
</dbReference>
<dbReference type="AlphaFoldDB" id="A0A0H2MBK5"/>
<sequence length="506" mass="55326">MQNGTRLAAVDLGSNSFRLEIGQVDHGQIHRTEYLKETVRQGNGLDSARNLTAEAMQRGWDALARFGERLAGFKRSQVRAVATQTLREARNREEFLLRARTILGFGIDVIPGREEARLIYQGVSHMLPHTDASDRERRLVVDIGGRSTEMIIGRALDAELMESYRVGSVAWSMKHFAEGLFTQSAFRAAEVAAKAVLDDALSSYTRDQWDVAYGASGTIGAVGDVLAAAGGEPGLITRDGLDWLVDRLLKAGSTDKLRIDGMREDRKPVIGGGVSVLRAVFDLLDIEEMRVAQGALRHGVLYELLERDESVADMRTATVARLASRFSVDATQARRVGDTAAALFVQLTPAARGGSPGSRAGRALRKLGWAAQLHEIGTLVSHSDYHKHGAYILDNTDAPGFAVNELHALGQLVLGQRGKLRKLDAALEDETFVMQLLSLRLAVILCHARRDPDPRALHLSALGARAFTIACAPDWAEAYPQSAHLLREEVLAWQKTSNWRVELSGA</sequence>
<keyword evidence="1 4" id="KW-0378">Hydrolase</keyword>
<evidence type="ECO:0000313" key="5">
    <source>
        <dbReference type="Proteomes" id="UP000035170"/>
    </source>
</evidence>
<proteinExistence type="predicted"/>
<dbReference type="SUPFAM" id="SSF109604">
    <property type="entry name" value="HD-domain/PDEase-like"/>
    <property type="match status" value="1"/>
</dbReference>
<dbReference type="Gene3D" id="3.30.420.150">
    <property type="entry name" value="Exopolyphosphatase. Domain 2"/>
    <property type="match status" value="1"/>
</dbReference>
<dbReference type="InterPro" id="IPR030673">
    <property type="entry name" value="PyroPPase_GppA_Ppx"/>
</dbReference>
<accession>A0A0H2MBK5</accession>
<dbReference type="InterPro" id="IPR048950">
    <property type="entry name" value="Ppx_GppA_C"/>
</dbReference>
<evidence type="ECO:0000259" key="2">
    <source>
        <dbReference type="Pfam" id="PF02541"/>
    </source>
</evidence>
<dbReference type="PIRSF" id="PIRSF001267">
    <property type="entry name" value="Pyrophosphatase_GppA_Ppx"/>
    <property type="match status" value="1"/>
</dbReference>
<dbReference type="Pfam" id="PF02541">
    <property type="entry name" value="Ppx-GppA"/>
    <property type="match status" value="1"/>
</dbReference>
<dbReference type="PATRIC" id="fig|34073.19.peg.1064"/>
<reference evidence="4 5" key="1">
    <citation type="submission" date="2015-03" db="EMBL/GenBank/DDBJ databases">
        <title>Genome sequence of Variovorax paradoxus TBEA6.</title>
        <authorList>
            <person name="Poehlein A."/>
            <person name="Schuldes J."/>
            <person name="Wuebbeler J.H."/>
            <person name="Hiessl S."/>
            <person name="Steinbuechel A."/>
            <person name="Daniel R."/>
        </authorList>
    </citation>
    <scope>NUCLEOTIDE SEQUENCE [LARGE SCALE GENOMIC DNA]</scope>
    <source>
        <strain evidence="4 5">TBEA6</strain>
    </source>
</reference>
<evidence type="ECO:0000256" key="1">
    <source>
        <dbReference type="ARBA" id="ARBA00022801"/>
    </source>
</evidence>
<dbReference type="GO" id="GO:0004309">
    <property type="term" value="F:exopolyphosphatase activity"/>
    <property type="evidence" value="ECO:0007669"/>
    <property type="project" value="UniProtKB-EC"/>
</dbReference>
<dbReference type="GO" id="GO:0006798">
    <property type="term" value="P:polyphosphate catabolic process"/>
    <property type="evidence" value="ECO:0007669"/>
    <property type="project" value="TreeGrafter"/>
</dbReference>
<dbReference type="PANTHER" id="PTHR30005">
    <property type="entry name" value="EXOPOLYPHOSPHATASE"/>
    <property type="match status" value="1"/>
</dbReference>
<dbReference type="InterPro" id="IPR003695">
    <property type="entry name" value="Ppx_GppA_N"/>
</dbReference>
<dbReference type="Proteomes" id="UP000035170">
    <property type="component" value="Unassembled WGS sequence"/>
</dbReference>
<dbReference type="EC" id="3.6.1.11" evidence="4"/>
<dbReference type="PANTHER" id="PTHR30005:SF14">
    <property type="entry name" value="EXOPOLYPHOSPHATASE"/>
    <property type="match status" value="1"/>
</dbReference>
<feature type="domain" description="Ppx/GppA phosphatase N-terminal" evidence="2">
    <location>
        <begin position="23"/>
        <end position="307"/>
    </location>
</feature>
<dbReference type="SUPFAM" id="SSF53067">
    <property type="entry name" value="Actin-like ATPase domain"/>
    <property type="match status" value="2"/>
</dbReference>
<evidence type="ECO:0000259" key="3">
    <source>
        <dbReference type="Pfam" id="PF21447"/>
    </source>
</evidence>
<dbReference type="Gene3D" id="3.30.420.40">
    <property type="match status" value="1"/>
</dbReference>
<dbReference type="InterPro" id="IPR050273">
    <property type="entry name" value="GppA/Ppx_hydrolase"/>
</dbReference>
<gene>
    <name evidence="4" type="primary">ppx</name>
    <name evidence="4" type="ORF">VPARA_10490</name>
</gene>
<dbReference type="Gene3D" id="1.10.3210.10">
    <property type="entry name" value="Hypothetical protein af1432"/>
    <property type="match status" value="1"/>
</dbReference>
<name>A0A0H2MBK5_VARPD</name>
<dbReference type="EMBL" id="JZWI01000005">
    <property type="protein sequence ID" value="KLN58037.1"/>
    <property type="molecule type" value="Genomic_DNA"/>
</dbReference>
<dbReference type="FunFam" id="3.30.420.40:FF:000023">
    <property type="entry name" value="Guanosine-5'-triphosphate,3'-diphosphate pyrophosphatase"/>
    <property type="match status" value="1"/>
</dbReference>
<keyword evidence="5" id="KW-1185">Reference proteome</keyword>
<organism evidence="4 5">
    <name type="scientific">Variovorax paradoxus</name>
    <dbReference type="NCBI Taxonomy" id="34073"/>
    <lineage>
        <taxon>Bacteria</taxon>
        <taxon>Pseudomonadati</taxon>
        <taxon>Pseudomonadota</taxon>
        <taxon>Betaproteobacteria</taxon>
        <taxon>Burkholderiales</taxon>
        <taxon>Comamonadaceae</taxon>
        <taxon>Variovorax</taxon>
    </lineage>
</organism>
<evidence type="ECO:0000313" key="4">
    <source>
        <dbReference type="EMBL" id="KLN58037.1"/>
    </source>
</evidence>